<proteinExistence type="predicted"/>
<keyword evidence="10" id="KW-0812">Transmembrane</keyword>
<sequence length="439" mass="47090">MAGGGGGADVVVALLPASRSAAFALGLALGAAAGGVLAAITTRRMLDSAKSKSTTSTRPNDQPLVLAIETLTDAVRGLAQTYDADRQAAKLNGSRYQSHAGGSFESASLSSSSSTQLGTDGFRTPLEDAAWDEEPAEDEFYDARSRSNSSAASVVAQARHLATGAAPAAGENDDDVEAMEVAAAAASDPRAFAAAVNGALRAQKVVGSSGEEIDATFYVKVDHARESKEFQSVFNMLKTAFDADASPTSVNRGQEVYWRYARAYFDLSTSHAAGSDERKRLVEAGTFSLRMRVLFAILVTAVAEFGGAKERIATAFTFRDHVRRAIELDPRDGSSYHLLGRWCFEVSRLKWYERKAAAALFGRPPEATVEEALELFLQAEAATPFFWRANPLFIGRCYKQSGKPADARTYFELALSDGFKVSMDDEETLVDARKELDAL</sequence>
<dbReference type="InterPro" id="IPR049039">
    <property type="entry name" value="RMD1-3_a_helical_rpt"/>
</dbReference>
<evidence type="ECO:0000256" key="6">
    <source>
        <dbReference type="ARBA" id="ARBA00023212"/>
    </source>
</evidence>
<dbReference type="InParanoid" id="A0A0D2WJK7"/>
<keyword evidence="4" id="KW-0677">Repeat</keyword>
<feature type="compositionally biased region" description="Low complexity" evidence="9">
    <location>
        <begin position="103"/>
        <end position="114"/>
    </location>
</feature>
<accession>A0A0D2WJK7</accession>
<keyword evidence="5" id="KW-0802">TPR repeat</keyword>
<dbReference type="EMBL" id="KE346361">
    <property type="protein sequence ID" value="KJE90265.1"/>
    <property type="molecule type" value="Genomic_DNA"/>
</dbReference>
<gene>
    <name evidence="11" type="ORF">CAOG_001600</name>
</gene>
<evidence type="ECO:0000256" key="3">
    <source>
        <dbReference type="ARBA" id="ARBA00022490"/>
    </source>
</evidence>
<dbReference type="Proteomes" id="UP000008743">
    <property type="component" value="Unassembled WGS sequence"/>
</dbReference>
<dbReference type="STRING" id="595528.A0A0D2WJK7"/>
<keyword evidence="12" id="KW-1185">Reference proteome</keyword>
<name>A0A0D2WJK7_CAPO3</name>
<evidence type="ECO:0000256" key="4">
    <source>
        <dbReference type="ARBA" id="ARBA00022737"/>
    </source>
</evidence>
<dbReference type="InterPro" id="IPR011990">
    <property type="entry name" value="TPR-like_helical_dom_sf"/>
</dbReference>
<evidence type="ECO:0000256" key="8">
    <source>
        <dbReference type="ARBA" id="ARBA00041958"/>
    </source>
</evidence>
<comment type="subunit">
    <text evidence="2">Interacts with microtubules.</text>
</comment>
<dbReference type="Gene3D" id="1.25.40.10">
    <property type="entry name" value="Tetratricopeptide repeat domain"/>
    <property type="match status" value="1"/>
</dbReference>
<dbReference type="PANTHER" id="PTHR16056">
    <property type="entry name" value="REGULATOR OF MICROTUBULE DYNAMICS PROTEIN"/>
    <property type="match status" value="1"/>
</dbReference>
<comment type="subcellular location">
    <subcellularLocation>
        <location evidence="1">Cytoplasm</location>
        <location evidence="1">Cytoskeleton</location>
    </subcellularLocation>
</comment>
<organism evidence="11 12">
    <name type="scientific">Capsaspora owczarzaki (strain ATCC 30864)</name>
    <dbReference type="NCBI Taxonomy" id="595528"/>
    <lineage>
        <taxon>Eukaryota</taxon>
        <taxon>Filasterea</taxon>
        <taxon>Capsaspora</taxon>
    </lineage>
</organism>
<evidence type="ECO:0000313" key="11">
    <source>
        <dbReference type="EMBL" id="KJE90265.1"/>
    </source>
</evidence>
<evidence type="ECO:0000256" key="2">
    <source>
        <dbReference type="ARBA" id="ARBA00011375"/>
    </source>
</evidence>
<dbReference type="GO" id="GO:0008017">
    <property type="term" value="F:microtubule binding"/>
    <property type="evidence" value="ECO:0007669"/>
    <property type="project" value="TreeGrafter"/>
</dbReference>
<keyword evidence="3" id="KW-0963">Cytoplasm</keyword>
<protein>
    <recommendedName>
        <fullName evidence="7">Regulator of microtubule dynamics protein 1</fullName>
    </recommendedName>
    <alternativeName>
        <fullName evidence="8">Protein FAM82B</fullName>
    </alternativeName>
</protein>
<evidence type="ECO:0000256" key="1">
    <source>
        <dbReference type="ARBA" id="ARBA00004245"/>
    </source>
</evidence>
<keyword evidence="10" id="KW-0472">Membrane</keyword>
<dbReference type="AlphaFoldDB" id="A0A0D2WJK7"/>
<dbReference type="GO" id="GO:0005737">
    <property type="term" value="C:cytoplasm"/>
    <property type="evidence" value="ECO:0007669"/>
    <property type="project" value="TreeGrafter"/>
</dbReference>
<feature type="transmembrane region" description="Helical" evidence="10">
    <location>
        <begin position="20"/>
        <end position="40"/>
    </location>
</feature>
<dbReference type="Pfam" id="PF21033">
    <property type="entry name" value="RMD1-3"/>
    <property type="match status" value="1"/>
</dbReference>
<evidence type="ECO:0000313" key="12">
    <source>
        <dbReference type="Proteomes" id="UP000008743"/>
    </source>
</evidence>
<dbReference type="OrthoDB" id="512473at2759"/>
<keyword evidence="10" id="KW-1133">Transmembrane helix</keyword>
<dbReference type="GO" id="GO:0005876">
    <property type="term" value="C:spindle microtubule"/>
    <property type="evidence" value="ECO:0007669"/>
    <property type="project" value="TreeGrafter"/>
</dbReference>
<dbReference type="SUPFAM" id="SSF48452">
    <property type="entry name" value="TPR-like"/>
    <property type="match status" value="1"/>
</dbReference>
<evidence type="ECO:0000256" key="10">
    <source>
        <dbReference type="SAM" id="Phobius"/>
    </source>
</evidence>
<evidence type="ECO:0000256" key="5">
    <source>
        <dbReference type="ARBA" id="ARBA00022803"/>
    </source>
</evidence>
<evidence type="ECO:0000256" key="7">
    <source>
        <dbReference type="ARBA" id="ARBA00039966"/>
    </source>
</evidence>
<dbReference type="PhylomeDB" id="A0A0D2WJK7"/>
<evidence type="ECO:0000256" key="9">
    <source>
        <dbReference type="SAM" id="MobiDB-lite"/>
    </source>
</evidence>
<dbReference type="PANTHER" id="PTHR16056:SF16">
    <property type="entry name" value="REGULATOR OF MICROTUBULE DYNAMICS PROTEIN 1"/>
    <property type="match status" value="1"/>
</dbReference>
<keyword evidence="6" id="KW-0206">Cytoskeleton</keyword>
<dbReference type="GO" id="GO:0097431">
    <property type="term" value="C:mitotic spindle pole"/>
    <property type="evidence" value="ECO:0007669"/>
    <property type="project" value="TreeGrafter"/>
</dbReference>
<feature type="region of interest" description="Disordered" evidence="9">
    <location>
        <begin position="102"/>
        <end position="123"/>
    </location>
</feature>
<reference evidence="12" key="1">
    <citation type="submission" date="2011-02" db="EMBL/GenBank/DDBJ databases">
        <title>The Genome Sequence of Capsaspora owczarzaki ATCC 30864.</title>
        <authorList>
            <person name="Russ C."/>
            <person name="Cuomo C."/>
            <person name="Burger G."/>
            <person name="Gray M.W."/>
            <person name="Holland P.W.H."/>
            <person name="King N."/>
            <person name="Lang F.B.F."/>
            <person name="Roger A.J."/>
            <person name="Ruiz-Trillo I."/>
            <person name="Young S.K."/>
            <person name="Zeng Q."/>
            <person name="Gargeya S."/>
            <person name="Alvarado L."/>
            <person name="Berlin A."/>
            <person name="Chapman S.B."/>
            <person name="Chen Z."/>
            <person name="Freedman E."/>
            <person name="Gellesch M."/>
            <person name="Goldberg J."/>
            <person name="Griggs A."/>
            <person name="Gujja S."/>
            <person name="Heilman E."/>
            <person name="Heiman D."/>
            <person name="Howarth C."/>
            <person name="Mehta T."/>
            <person name="Neiman D."/>
            <person name="Pearson M."/>
            <person name="Roberts A."/>
            <person name="Saif S."/>
            <person name="Shea T."/>
            <person name="Shenoy N."/>
            <person name="Sisk P."/>
            <person name="Stolte C."/>
            <person name="Sykes S."/>
            <person name="White J."/>
            <person name="Yandava C."/>
            <person name="Haas B."/>
            <person name="Nusbaum C."/>
            <person name="Birren B."/>
        </authorList>
    </citation>
    <scope>NUCLEOTIDE SEQUENCE</scope>
    <source>
        <strain evidence="12">ATCC 30864</strain>
    </source>
</reference>